<dbReference type="Pfam" id="PF05159">
    <property type="entry name" value="Capsule_synth"/>
    <property type="match status" value="1"/>
</dbReference>
<dbReference type="RefSeq" id="WP_147092516.1">
    <property type="nucleotide sequence ID" value="NZ_BJVC01000001.1"/>
</dbReference>
<sequence>MKSSVFSRILSRSGARICAREEADPIFPVPPWGEDAPLAIVSGTWPGHGTLTSVQSEDKDRLFARLAASGLIGPFWADPAPAIGPFARIVVMPGRKGVCVSVLATLAREMQPRETLLYFTHAPDAAVLEEVEASGWRYLVGPYAPRSLLALSSEIHVFQPGALAVQGLVQGSRVRLRSETGARALDAGEAYLFLTEGLTCISPYSGQVSDLHACLDCLETWKRQRERLAGIAVCVGMSWWKRRRILQFFSDDRRPVFRRTARVAVEAARRREGGIAVWSARVPRGLGKQAQKAGVGIALVEDGFLRSVGLGSDLLPPASVVLDRKGIYFDPSRPSDLEEILGRTEFDEALLARASALRTRLVASRITKYGIECAAALLPDRMAGQRRILVPGQVADDLSITLGTAFAGEAQVRTNEALLQEVRRRNPDAFIVFRPHPDVDAGHRKGALPDETVLRHADIVARGGSIADLIAQVDEVHTMTSLAGFEGLMRGCRVCTYGAPFYAGWGLTEDFGAPPERRKRVLTLDQLVAGTLLLYPLYLDPVSGLPCEAELLVERLLDETLWHPGPVMRLRQFQGRLRRKLGRYGVSSPWKN</sequence>
<protein>
    <recommendedName>
        <fullName evidence="3">Capsular polysaccharide biosynthesis protein</fullName>
    </recommendedName>
</protein>
<evidence type="ECO:0000313" key="1">
    <source>
        <dbReference type="EMBL" id="GEL01589.1"/>
    </source>
</evidence>
<dbReference type="GO" id="GO:0015774">
    <property type="term" value="P:polysaccharide transport"/>
    <property type="evidence" value="ECO:0007669"/>
    <property type="project" value="InterPro"/>
</dbReference>
<dbReference type="OrthoDB" id="543755at2"/>
<organism evidence="1 2">
    <name type="scientific">Swaminathania salitolerans</name>
    <dbReference type="NCBI Taxonomy" id="182838"/>
    <lineage>
        <taxon>Bacteria</taxon>
        <taxon>Pseudomonadati</taxon>
        <taxon>Pseudomonadota</taxon>
        <taxon>Alphaproteobacteria</taxon>
        <taxon>Acetobacterales</taxon>
        <taxon>Acetobacteraceae</taxon>
        <taxon>Swaminathania</taxon>
    </lineage>
</organism>
<evidence type="ECO:0000313" key="2">
    <source>
        <dbReference type="Proteomes" id="UP000321405"/>
    </source>
</evidence>
<dbReference type="GO" id="GO:0000271">
    <property type="term" value="P:polysaccharide biosynthetic process"/>
    <property type="evidence" value="ECO:0007669"/>
    <property type="project" value="InterPro"/>
</dbReference>
<dbReference type="AlphaFoldDB" id="A0A511BMM3"/>
<dbReference type="CDD" id="cd16439">
    <property type="entry name" value="beta_Kdo_transferase_KpsC_2"/>
    <property type="match status" value="1"/>
</dbReference>
<evidence type="ECO:0008006" key="3">
    <source>
        <dbReference type="Google" id="ProtNLM"/>
    </source>
</evidence>
<keyword evidence="2" id="KW-1185">Reference proteome</keyword>
<dbReference type="EMBL" id="BJVC01000001">
    <property type="protein sequence ID" value="GEL01589.1"/>
    <property type="molecule type" value="Genomic_DNA"/>
</dbReference>
<name>A0A511BMM3_9PROT</name>
<reference evidence="1 2" key="1">
    <citation type="submission" date="2019-07" db="EMBL/GenBank/DDBJ databases">
        <title>Whole genome shotgun sequence of Swaminathania salitolerans NBRC 104436.</title>
        <authorList>
            <person name="Hosoyama A."/>
            <person name="Uohara A."/>
            <person name="Ohji S."/>
            <person name="Ichikawa N."/>
        </authorList>
    </citation>
    <scope>NUCLEOTIDE SEQUENCE [LARGE SCALE GENOMIC DNA]</scope>
    <source>
        <strain evidence="1 2">NBRC 104436</strain>
    </source>
</reference>
<comment type="caution">
    <text evidence="1">The sequence shown here is derived from an EMBL/GenBank/DDBJ whole genome shotgun (WGS) entry which is preliminary data.</text>
</comment>
<proteinExistence type="predicted"/>
<accession>A0A511BMM3</accession>
<gene>
    <name evidence="1" type="ORF">SSA02_07520</name>
</gene>
<dbReference type="InterPro" id="IPR007833">
    <property type="entry name" value="Capsule_polysaccharide_synth"/>
</dbReference>
<dbReference type="Proteomes" id="UP000321405">
    <property type="component" value="Unassembled WGS sequence"/>
</dbReference>